<evidence type="ECO:0000313" key="4">
    <source>
        <dbReference type="Proteomes" id="UP000256601"/>
    </source>
</evidence>
<dbReference type="KEGG" id="yli:2912726"/>
<sequence>MFLPRELWLQIHPLLDGPSFQALAQTCKWQWQQYKQVEEDFFRVMNMIPAVHTLANPPKSYDPDFWRGWFGSYFMKILEPSGDAVPFTIHFDAPSKDDIASLSSQLNKKVHFNFQNRPKLRYIVDFEHWNVSAVELGDHVRNTNRNSEHRLVLDHISNQLDEVCIENDGQGLKVVWKKPNPKDNLSIETPVVPPLLDGIFTCWLSDRPKSVHDIFFYAQSDFFDNTLVYYVDWRTLSLIPVSKQCYPFDSHPMAMKNSLYSGICNGNFLYFTQDTIYIRNILSDSLMLLSCREPQLIHYDNRYFIYIDDNGEYVVDVLRGKVNTLTPRNILKAIPSIHMVSITEEKGVECWIPGWASLGQLKAGESKAMTAGFAYGCIENGEVIFRRDMT</sequence>
<dbReference type="AlphaFoldDB" id="A0A1H6Q1Z5"/>
<protein>
    <submittedName>
        <fullName evidence="1">Uncharacterized protein</fullName>
    </submittedName>
</protein>
<proteinExistence type="predicted"/>
<dbReference type="Proteomes" id="UP000256601">
    <property type="component" value="Unassembled WGS sequence"/>
</dbReference>
<dbReference type="GeneID" id="2912726"/>
<reference evidence="1 3" key="1">
    <citation type="journal article" date="2016" name="PLoS ONE">
        <title>Sequence Assembly of Yarrowia lipolytica Strain W29/CLIB89 Shows Transposable Element Diversity.</title>
        <authorList>
            <person name="Magnan C."/>
            <person name="Yu J."/>
            <person name="Chang I."/>
            <person name="Jahn E."/>
            <person name="Kanomata Y."/>
            <person name="Wu J."/>
            <person name="Zeller M."/>
            <person name="Oakes M."/>
            <person name="Baldi P."/>
            <person name="Sandmeyer S."/>
        </authorList>
    </citation>
    <scope>NUCLEOTIDE SEQUENCE [LARGE SCALE GENOMIC DNA]</scope>
    <source>
        <strain evidence="1">CLIB89</strain>
        <strain evidence="3">CLIB89(W29)</strain>
    </source>
</reference>
<dbReference type="VEuPathDB" id="FungiDB:YALI1_E30431g"/>
<evidence type="ECO:0000313" key="2">
    <source>
        <dbReference type="EMBL" id="RDW26991.1"/>
    </source>
</evidence>
<evidence type="ECO:0000313" key="1">
    <source>
        <dbReference type="EMBL" id="AOW05957.1"/>
    </source>
</evidence>
<dbReference type="OrthoDB" id="4085772at2759"/>
<organism evidence="1 3">
    <name type="scientific">Yarrowia lipolytica</name>
    <name type="common">Candida lipolytica</name>
    <dbReference type="NCBI Taxonomy" id="4952"/>
    <lineage>
        <taxon>Eukaryota</taxon>
        <taxon>Fungi</taxon>
        <taxon>Dikarya</taxon>
        <taxon>Ascomycota</taxon>
        <taxon>Saccharomycotina</taxon>
        <taxon>Dipodascomycetes</taxon>
        <taxon>Dipodascales</taxon>
        <taxon>Dipodascales incertae sedis</taxon>
        <taxon>Yarrowia</taxon>
    </lineage>
</organism>
<dbReference type="Proteomes" id="UP000182444">
    <property type="component" value="Chromosome 1E"/>
</dbReference>
<accession>A0A1H6Q1Z5</accession>
<dbReference type="VEuPathDB" id="FungiDB:YALI0_E25674g"/>
<reference evidence="2 4" key="2">
    <citation type="submission" date="2018-07" db="EMBL/GenBank/DDBJ databases">
        <title>Draft Genome Assemblies for Five Robust Yarrowia lipolytica Strains Exhibiting High Lipid Production and Pentose Sugar Utilization and Sugar Alcohol Secretion from Undetoxified Lignocellulosic Biomass Hydrolysates.</title>
        <authorList>
            <consortium name="DOE Joint Genome Institute"/>
            <person name="Walker C."/>
            <person name="Ryu S."/>
            <person name="Na H."/>
            <person name="Zane M."/>
            <person name="LaButti K."/>
            <person name="Lipzen A."/>
            <person name="Haridas S."/>
            <person name="Barry K."/>
            <person name="Grigoriev I.V."/>
            <person name="Quarterman J."/>
            <person name="Slininger P."/>
            <person name="Dien B."/>
            <person name="Trinh C.T."/>
        </authorList>
    </citation>
    <scope>NUCLEOTIDE SEQUENCE [LARGE SCALE GENOMIC DNA]</scope>
    <source>
        <strain evidence="2 4">YB392</strain>
    </source>
</reference>
<dbReference type="EMBL" id="CP017557">
    <property type="protein sequence ID" value="AOW05957.1"/>
    <property type="molecule type" value="Genomic_DNA"/>
</dbReference>
<gene>
    <name evidence="2" type="ORF">B0I71DRAFT_129846</name>
    <name evidence="1" type="ORF">YALI1_E30431g</name>
</gene>
<name>A0A1H6Q1Z5_YARLL</name>
<dbReference type="EMBL" id="KZ858970">
    <property type="protein sequence ID" value="RDW26991.1"/>
    <property type="molecule type" value="Genomic_DNA"/>
</dbReference>
<dbReference type="RefSeq" id="XP_504392.1">
    <property type="nucleotide sequence ID" value="XM_504392.1"/>
</dbReference>
<evidence type="ECO:0000313" key="3">
    <source>
        <dbReference type="Proteomes" id="UP000182444"/>
    </source>
</evidence>